<keyword evidence="1" id="KW-0732">Signal</keyword>
<comment type="caution">
    <text evidence="2">The sequence shown here is derived from an EMBL/GenBank/DDBJ whole genome shotgun (WGS) entry which is preliminary data.</text>
</comment>
<sequence length="79" mass="9357">MFKIICSFCFLLFVISESLAKPMIYKRNQDNIFERIMVPVSSTVIPLPAYKDKYKYDFTLNDKQHHAVHNFEGRIKLIT</sequence>
<proteinExistence type="predicted"/>
<accession>A0A8J2HP11</accession>
<feature type="signal peptide" evidence="1">
    <location>
        <begin position="1"/>
        <end position="20"/>
    </location>
</feature>
<protein>
    <submittedName>
        <fullName evidence="2">Uncharacterized protein</fullName>
    </submittedName>
</protein>
<evidence type="ECO:0000256" key="1">
    <source>
        <dbReference type="SAM" id="SignalP"/>
    </source>
</evidence>
<evidence type="ECO:0000313" key="3">
    <source>
        <dbReference type="Proteomes" id="UP000786811"/>
    </source>
</evidence>
<name>A0A8J2HP11_COTCN</name>
<evidence type="ECO:0000313" key="2">
    <source>
        <dbReference type="EMBL" id="CAG5103069.1"/>
    </source>
</evidence>
<gene>
    <name evidence="2" type="ORF">HICCMSTLAB_LOCUS11325</name>
</gene>
<dbReference type="AlphaFoldDB" id="A0A8J2HP11"/>
<keyword evidence="3" id="KW-1185">Reference proteome</keyword>
<dbReference type="Proteomes" id="UP000786811">
    <property type="component" value="Unassembled WGS sequence"/>
</dbReference>
<feature type="non-terminal residue" evidence="2">
    <location>
        <position position="1"/>
    </location>
</feature>
<dbReference type="OrthoDB" id="8195466at2759"/>
<dbReference type="EMBL" id="CAJNRD030001123">
    <property type="protein sequence ID" value="CAG5103069.1"/>
    <property type="molecule type" value="Genomic_DNA"/>
</dbReference>
<feature type="chain" id="PRO_5035307003" evidence="1">
    <location>
        <begin position="21"/>
        <end position="79"/>
    </location>
</feature>
<reference evidence="2" key="1">
    <citation type="submission" date="2021-04" db="EMBL/GenBank/DDBJ databases">
        <authorList>
            <person name="Chebbi M.A.C M."/>
        </authorList>
    </citation>
    <scope>NUCLEOTIDE SEQUENCE</scope>
</reference>
<organism evidence="2 3">
    <name type="scientific">Cotesia congregata</name>
    <name type="common">Parasitoid wasp</name>
    <name type="synonym">Apanteles congregatus</name>
    <dbReference type="NCBI Taxonomy" id="51543"/>
    <lineage>
        <taxon>Eukaryota</taxon>
        <taxon>Metazoa</taxon>
        <taxon>Ecdysozoa</taxon>
        <taxon>Arthropoda</taxon>
        <taxon>Hexapoda</taxon>
        <taxon>Insecta</taxon>
        <taxon>Pterygota</taxon>
        <taxon>Neoptera</taxon>
        <taxon>Endopterygota</taxon>
        <taxon>Hymenoptera</taxon>
        <taxon>Apocrita</taxon>
        <taxon>Ichneumonoidea</taxon>
        <taxon>Braconidae</taxon>
        <taxon>Microgastrinae</taxon>
        <taxon>Cotesia</taxon>
    </lineage>
</organism>